<evidence type="ECO:0000256" key="5">
    <source>
        <dbReference type="ARBA" id="ARBA00022989"/>
    </source>
</evidence>
<feature type="transmembrane region" description="Helical" evidence="9">
    <location>
        <begin position="73"/>
        <end position="94"/>
    </location>
</feature>
<keyword evidence="6 9" id="KW-0472">Membrane</keyword>
<feature type="transmembrane region" description="Helical" evidence="9">
    <location>
        <begin position="406"/>
        <end position="424"/>
    </location>
</feature>
<dbReference type="RefSeq" id="WP_344529220.1">
    <property type="nucleotide sequence ID" value="NZ_BAAAPE010000008.1"/>
</dbReference>
<comment type="similarity">
    <text evidence="2 7">Belongs to the sodium:solute symporter (SSF) (TC 2.A.21) family.</text>
</comment>
<dbReference type="Proteomes" id="UP001500016">
    <property type="component" value="Unassembled WGS sequence"/>
</dbReference>
<evidence type="ECO:0000256" key="8">
    <source>
        <dbReference type="SAM" id="MobiDB-lite"/>
    </source>
</evidence>
<dbReference type="PANTHER" id="PTHR48086">
    <property type="entry name" value="SODIUM/PROLINE SYMPORTER-RELATED"/>
    <property type="match status" value="1"/>
</dbReference>
<name>A0ABN2VZV7_9ACTN</name>
<evidence type="ECO:0000256" key="3">
    <source>
        <dbReference type="ARBA" id="ARBA00022448"/>
    </source>
</evidence>
<evidence type="ECO:0000313" key="11">
    <source>
        <dbReference type="Proteomes" id="UP001500016"/>
    </source>
</evidence>
<feature type="region of interest" description="Disordered" evidence="8">
    <location>
        <begin position="460"/>
        <end position="483"/>
    </location>
</feature>
<dbReference type="PANTHER" id="PTHR48086:SF8">
    <property type="entry name" value="MONOCARBOXYLIC ACID PERMEASE"/>
    <property type="match status" value="1"/>
</dbReference>
<organism evidence="10 11">
    <name type="scientific">Streptomyces albiaxialis</name>
    <dbReference type="NCBI Taxonomy" id="329523"/>
    <lineage>
        <taxon>Bacteria</taxon>
        <taxon>Bacillati</taxon>
        <taxon>Actinomycetota</taxon>
        <taxon>Actinomycetes</taxon>
        <taxon>Kitasatosporales</taxon>
        <taxon>Streptomycetaceae</taxon>
        <taxon>Streptomyces</taxon>
    </lineage>
</organism>
<protein>
    <submittedName>
        <fullName evidence="10">Sodium:solute symporter family protein</fullName>
    </submittedName>
</protein>
<keyword evidence="4 9" id="KW-0812">Transmembrane</keyword>
<dbReference type="InterPro" id="IPR038377">
    <property type="entry name" value="Na/Glc_symporter_sf"/>
</dbReference>
<dbReference type="Pfam" id="PF00474">
    <property type="entry name" value="SSF"/>
    <property type="match status" value="1"/>
</dbReference>
<dbReference type="Gene3D" id="1.20.1730.10">
    <property type="entry name" value="Sodium/glucose cotransporter"/>
    <property type="match status" value="1"/>
</dbReference>
<evidence type="ECO:0000256" key="9">
    <source>
        <dbReference type="SAM" id="Phobius"/>
    </source>
</evidence>
<sequence>MIAVIVALVLAGAMLLALLAGRISRGGGISEFLVGGRSFPAWLIYFLAVGEVYSIGAMIGFPSGVYAEGASSAVWFMGYILLAYALGYFLAPLVWRAGHRYDAMTIPELFGRHFGSRALEVVAALTMLVALIPWGQYQFIGLRTVLGAMDLRLTPVQCVAAAGVLGFLYVAVSGVRSPAFVSVLKDTLMVLGVAAVGIAAVMKAGGVERVTGAHAVPVDSVTIHGSRLTYTLTTIVFQAVVFYLAFGAAYIFPARSEAAVKSSTVWMPLYMLMFPFLVLASYWALHAKPDLKDPNTVFLTAAREVLPEWLVGLVAAGAALSGVLVLAVTALNVSGVVTRTLMRGARTDVQRRASTLVVAGFIVVAALLTLYAAALMLTVLNLTYMLLAQLVPAWIALLWSRRTSAAGAACGMAAGVAVAIVLYVRHTEFWGVNPGLVSMGINAAVLVVWTRVRPGAVREPVALPSDPSGPSDPAPLTPEKAAG</sequence>
<evidence type="ECO:0000256" key="6">
    <source>
        <dbReference type="ARBA" id="ARBA00023136"/>
    </source>
</evidence>
<dbReference type="InterPro" id="IPR050277">
    <property type="entry name" value="Sodium:Solute_Symporter"/>
</dbReference>
<keyword evidence="3" id="KW-0813">Transport</keyword>
<feature type="transmembrane region" description="Helical" evidence="9">
    <location>
        <begin position="382"/>
        <end position="399"/>
    </location>
</feature>
<feature type="transmembrane region" description="Helical" evidence="9">
    <location>
        <begin position="309"/>
        <end position="333"/>
    </location>
</feature>
<evidence type="ECO:0000256" key="2">
    <source>
        <dbReference type="ARBA" id="ARBA00006434"/>
    </source>
</evidence>
<keyword evidence="5 9" id="KW-1133">Transmembrane helix</keyword>
<feature type="transmembrane region" description="Helical" evidence="9">
    <location>
        <begin position="430"/>
        <end position="449"/>
    </location>
</feature>
<comment type="caution">
    <text evidence="10">The sequence shown here is derived from an EMBL/GenBank/DDBJ whole genome shotgun (WGS) entry which is preliminary data.</text>
</comment>
<evidence type="ECO:0000256" key="4">
    <source>
        <dbReference type="ARBA" id="ARBA00022692"/>
    </source>
</evidence>
<feature type="transmembrane region" description="Helical" evidence="9">
    <location>
        <begin position="353"/>
        <end position="376"/>
    </location>
</feature>
<feature type="transmembrane region" description="Helical" evidence="9">
    <location>
        <begin position="153"/>
        <end position="172"/>
    </location>
</feature>
<gene>
    <name evidence="10" type="ORF">GCM10009801_35940</name>
</gene>
<dbReference type="PROSITE" id="PS50283">
    <property type="entry name" value="NA_SOLUT_SYMP_3"/>
    <property type="match status" value="1"/>
</dbReference>
<keyword evidence="11" id="KW-1185">Reference proteome</keyword>
<feature type="transmembrane region" description="Helical" evidence="9">
    <location>
        <begin position="114"/>
        <end position="132"/>
    </location>
</feature>
<accession>A0ABN2VZV7</accession>
<evidence type="ECO:0000313" key="10">
    <source>
        <dbReference type="EMBL" id="GAA2078798.1"/>
    </source>
</evidence>
<feature type="transmembrane region" description="Helical" evidence="9">
    <location>
        <begin position="228"/>
        <end position="252"/>
    </location>
</feature>
<comment type="subcellular location">
    <subcellularLocation>
        <location evidence="1">Membrane</location>
        <topology evidence="1">Multi-pass membrane protein</topology>
    </subcellularLocation>
</comment>
<feature type="transmembrane region" description="Helical" evidence="9">
    <location>
        <begin position="42"/>
        <end position="61"/>
    </location>
</feature>
<reference evidence="10 11" key="1">
    <citation type="journal article" date="2019" name="Int. J. Syst. Evol. Microbiol.">
        <title>The Global Catalogue of Microorganisms (GCM) 10K type strain sequencing project: providing services to taxonomists for standard genome sequencing and annotation.</title>
        <authorList>
            <consortium name="The Broad Institute Genomics Platform"/>
            <consortium name="The Broad Institute Genome Sequencing Center for Infectious Disease"/>
            <person name="Wu L."/>
            <person name="Ma J."/>
        </authorList>
    </citation>
    <scope>NUCLEOTIDE SEQUENCE [LARGE SCALE GENOMIC DNA]</scope>
    <source>
        <strain evidence="10 11">JCM 15478</strain>
    </source>
</reference>
<dbReference type="InterPro" id="IPR001734">
    <property type="entry name" value="Na/solute_symporter"/>
</dbReference>
<dbReference type="EMBL" id="BAAAPE010000008">
    <property type="protein sequence ID" value="GAA2078798.1"/>
    <property type="molecule type" value="Genomic_DNA"/>
</dbReference>
<evidence type="ECO:0000256" key="1">
    <source>
        <dbReference type="ARBA" id="ARBA00004141"/>
    </source>
</evidence>
<feature type="transmembrane region" description="Helical" evidence="9">
    <location>
        <begin position="264"/>
        <end position="285"/>
    </location>
</feature>
<proteinExistence type="inferred from homology"/>
<evidence type="ECO:0000256" key="7">
    <source>
        <dbReference type="RuleBase" id="RU362091"/>
    </source>
</evidence>